<dbReference type="Gene3D" id="1.10.8.60">
    <property type="match status" value="1"/>
</dbReference>
<evidence type="ECO:0000256" key="3">
    <source>
        <dbReference type="ARBA" id="ARBA00022670"/>
    </source>
</evidence>
<evidence type="ECO:0000256" key="16">
    <source>
        <dbReference type="SAM" id="MobiDB-lite"/>
    </source>
</evidence>
<dbReference type="FunFam" id="1.20.58.760:FF:000001">
    <property type="entry name" value="ATP-dependent zinc metalloprotease FtsH"/>
    <property type="match status" value="1"/>
</dbReference>
<dbReference type="GO" id="GO:0005886">
    <property type="term" value="C:plasma membrane"/>
    <property type="evidence" value="ECO:0007669"/>
    <property type="project" value="UniProtKB-SubCell"/>
</dbReference>
<comment type="subunit">
    <text evidence="14">Homohexamer.</text>
</comment>
<evidence type="ECO:0000256" key="15">
    <source>
        <dbReference type="RuleBase" id="RU003651"/>
    </source>
</evidence>
<keyword evidence="3 14" id="KW-0645">Protease</keyword>
<keyword evidence="14" id="KW-1003">Cell membrane</keyword>
<dbReference type="InterPro" id="IPR041569">
    <property type="entry name" value="AAA_lid_3"/>
</dbReference>
<dbReference type="KEGG" id="agl:PYTT_0291"/>
<keyword evidence="8 14" id="KW-0862">Zinc</keyword>
<evidence type="ECO:0000256" key="4">
    <source>
        <dbReference type="ARBA" id="ARBA00022692"/>
    </source>
</evidence>
<keyword evidence="10 14" id="KW-1133">Transmembrane helix</keyword>
<keyword evidence="4 14" id="KW-0812">Transmembrane</keyword>
<dbReference type="PANTHER" id="PTHR23076">
    <property type="entry name" value="METALLOPROTEASE M41 FTSH"/>
    <property type="match status" value="1"/>
</dbReference>
<sequence length="796" mass="87766">MSDQEPPQPSNRPPSQPNKPATPTPNWGVWVLILLIVGVLAYAFIGPNSMGFGSKKLTLAEFTSLYRDGRIVQDNKKFPLEVVLSDSSLDGTIYANRYIDKVKPTKITEHTFYMPFSTEDNIKGLMNDLGITDIADDTLEEAPTALARIEAKHQRIDLATFKRLAQEGRLQPIEHNGIKTPAPQIFYNGNQGVVVGTYITRTWPALDSQPNMLEKVEVPFSREMERDKVMELLGNVAVRTDSSTWRTILVNLLPILLVLLILFFIFRSQTGGSGPRSAMNFGKSRARLNSPGSNKITFKDVAGVSEAKEEVWEIVEFLRNPAKFRNLGGVIPKGILMVGPPGTGKTLLARAIAGEADVPFYTISGSDFVEMFVGVGASRVRDMFSEAKKHSPCLIFIDEIDAVGRHRGHGLGGGHDEREQTLNALLVEMDGFSATENVIVIAATNRADVLDPALLRPGRFDRQVTVSLPDVQGREQILRVHARKVKMAENVDLKPIARATVGFSGAELANLINEAALLAARKDMPAITNDELEEAREKVRWGRERRSLAISDKEKRMTAVHEAGHAICILKTEASDPLHKVTIIPRGPALGVTMSLPGEDQFSWHRSEMLDRIVICMGGRCAEEIVYGDVSSGASGDIHTATDIARRMVCEFGMSSRLGPVEYGSSHGEVFLARDISQNTKNYSEHTAQIIDEEIQRIVQGGYDRSIQILRDNRDKLDLITDALVTYETLSGDQVRELLENGTMSSPPDKTSPPPVPSDDDEETDLQTPDDEPPPYKNDDEDQNGDEVAPQSPSKL</sequence>
<feature type="transmembrane region" description="Helical" evidence="14">
    <location>
        <begin position="248"/>
        <end position="266"/>
    </location>
</feature>
<dbReference type="EMBL" id="LT629973">
    <property type="protein sequence ID" value="SEH73019.1"/>
    <property type="molecule type" value="Genomic_DNA"/>
</dbReference>
<comment type="similarity">
    <text evidence="13 14">In the central section; belongs to the AAA ATPase family.</text>
</comment>
<dbReference type="GO" id="GO:0006508">
    <property type="term" value="P:proteolysis"/>
    <property type="evidence" value="ECO:0007669"/>
    <property type="project" value="UniProtKB-KW"/>
</dbReference>
<feature type="binding site" evidence="14">
    <location>
        <position position="637"/>
    </location>
    <ligand>
        <name>Zn(2+)</name>
        <dbReference type="ChEBI" id="CHEBI:29105"/>
        <note>catalytic</note>
    </ligand>
</feature>
<dbReference type="GO" id="GO:0004222">
    <property type="term" value="F:metalloendopeptidase activity"/>
    <property type="evidence" value="ECO:0007669"/>
    <property type="project" value="InterPro"/>
</dbReference>
<keyword evidence="7 14" id="KW-0378">Hydrolase</keyword>
<evidence type="ECO:0000256" key="8">
    <source>
        <dbReference type="ARBA" id="ARBA00022833"/>
    </source>
</evidence>
<dbReference type="Pfam" id="PF00004">
    <property type="entry name" value="AAA"/>
    <property type="match status" value="1"/>
</dbReference>
<dbReference type="GO" id="GO:0005524">
    <property type="term" value="F:ATP binding"/>
    <property type="evidence" value="ECO:0007669"/>
    <property type="project" value="UniProtKB-UniRule"/>
</dbReference>
<reference evidence="19" key="1">
    <citation type="submission" date="2016-09" db="EMBL/GenBank/DDBJ databases">
        <authorList>
            <person name="Koehorst J."/>
        </authorList>
    </citation>
    <scope>NUCLEOTIDE SEQUENCE [LARGE SCALE GENOMIC DNA]</scope>
</reference>
<dbReference type="PROSITE" id="PS00674">
    <property type="entry name" value="AAA"/>
    <property type="match status" value="1"/>
</dbReference>
<dbReference type="GO" id="GO:0004176">
    <property type="term" value="F:ATP-dependent peptidase activity"/>
    <property type="evidence" value="ECO:0007669"/>
    <property type="project" value="InterPro"/>
</dbReference>
<evidence type="ECO:0000256" key="5">
    <source>
        <dbReference type="ARBA" id="ARBA00022723"/>
    </source>
</evidence>
<comment type="cofactor">
    <cofactor evidence="14">
        <name>Zn(2+)</name>
        <dbReference type="ChEBI" id="CHEBI:29105"/>
    </cofactor>
    <text evidence="14">Binds 1 zinc ion per subunit.</text>
</comment>
<dbReference type="AlphaFoldDB" id="A0A1C7PER3"/>
<dbReference type="FunFam" id="1.10.8.60:FF:000001">
    <property type="entry name" value="ATP-dependent zinc metalloprotease FtsH"/>
    <property type="match status" value="1"/>
</dbReference>
<feature type="domain" description="AAA+ ATPase" evidence="17">
    <location>
        <begin position="331"/>
        <end position="470"/>
    </location>
</feature>
<keyword evidence="11 14" id="KW-0482">Metalloprotease</keyword>
<keyword evidence="19" id="KW-1185">Reference proteome</keyword>
<evidence type="ECO:0000256" key="10">
    <source>
        <dbReference type="ARBA" id="ARBA00022989"/>
    </source>
</evidence>
<dbReference type="Proteomes" id="UP000176204">
    <property type="component" value="Chromosome I"/>
</dbReference>
<dbReference type="GO" id="GO:0016887">
    <property type="term" value="F:ATP hydrolysis activity"/>
    <property type="evidence" value="ECO:0007669"/>
    <property type="project" value="UniProtKB-UniRule"/>
</dbReference>
<evidence type="ECO:0000256" key="12">
    <source>
        <dbReference type="ARBA" id="ARBA00023136"/>
    </source>
</evidence>
<feature type="binding site" evidence="14">
    <location>
        <position position="561"/>
    </location>
    <ligand>
        <name>Zn(2+)</name>
        <dbReference type="ChEBI" id="CHEBI:29105"/>
        <note>catalytic</note>
    </ligand>
</feature>
<evidence type="ECO:0000313" key="19">
    <source>
        <dbReference type="Proteomes" id="UP000176204"/>
    </source>
</evidence>
<dbReference type="InterPro" id="IPR000642">
    <property type="entry name" value="Peptidase_M41"/>
</dbReference>
<dbReference type="SMART" id="SM00382">
    <property type="entry name" value="AAA"/>
    <property type="match status" value="1"/>
</dbReference>
<feature type="binding site" evidence="14">
    <location>
        <begin position="339"/>
        <end position="346"/>
    </location>
    <ligand>
        <name>ATP</name>
        <dbReference type="ChEBI" id="CHEBI:30616"/>
    </ligand>
</feature>
<keyword evidence="9 14" id="KW-0067">ATP-binding</keyword>
<organism evidence="18 19">
    <name type="scientific">Akkermansia glycaniphila</name>
    <dbReference type="NCBI Taxonomy" id="1679444"/>
    <lineage>
        <taxon>Bacteria</taxon>
        <taxon>Pseudomonadati</taxon>
        <taxon>Verrucomicrobiota</taxon>
        <taxon>Verrucomicrobiia</taxon>
        <taxon>Verrucomicrobiales</taxon>
        <taxon>Akkermansiaceae</taxon>
        <taxon>Akkermansia</taxon>
    </lineage>
</organism>
<dbReference type="InterPro" id="IPR037219">
    <property type="entry name" value="Peptidase_M41-like"/>
</dbReference>
<dbReference type="EC" id="3.4.24.-" evidence="14"/>
<name>A0A1C7PER3_9BACT</name>
<dbReference type="InterPro" id="IPR005936">
    <property type="entry name" value="FtsH"/>
</dbReference>
<dbReference type="SUPFAM" id="SSF52540">
    <property type="entry name" value="P-loop containing nucleoside triphosphate hydrolases"/>
    <property type="match status" value="1"/>
</dbReference>
<evidence type="ECO:0000256" key="7">
    <source>
        <dbReference type="ARBA" id="ARBA00022801"/>
    </source>
</evidence>
<dbReference type="Pfam" id="PF17862">
    <property type="entry name" value="AAA_lid_3"/>
    <property type="match status" value="1"/>
</dbReference>
<proteinExistence type="inferred from homology"/>
<evidence type="ECO:0000256" key="6">
    <source>
        <dbReference type="ARBA" id="ARBA00022741"/>
    </source>
</evidence>
<dbReference type="InterPro" id="IPR027417">
    <property type="entry name" value="P-loop_NTPase"/>
</dbReference>
<dbReference type="InterPro" id="IPR003959">
    <property type="entry name" value="ATPase_AAA_core"/>
</dbReference>
<dbReference type="Gene3D" id="1.20.58.760">
    <property type="entry name" value="Peptidase M41"/>
    <property type="match status" value="1"/>
</dbReference>
<comment type="function">
    <text evidence="14">Acts as a processive, ATP-dependent zinc metallopeptidase for both cytoplasmic and membrane proteins. Plays a role in the quality control of integral membrane proteins.</text>
</comment>
<dbReference type="FunFam" id="3.40.50.300:FF:000001">
    <property type="entry name" value="ATP-dependent zinc metalloprotease FtsH"/>
    <property type="match status" value="1"/>
</dbReference>
<evidence type="ECO:0000256" key="2">
    <source>
        <dbReference type="ARBA" id="ARBA00010044"/>
    </source>
</evidence>
<evidence type="ECO:0000256" key="14">
    <source>
        <dbReference type="HAMAP-Rule" id="MF_01458"/>
    </source>
</evidence>
<dbReference type="CDD" id="cd19501">
    <property type="entry name" value="RecA-like_FtsH"/>
    <property type="match status" value="1"/>
</dbReference>
<evidence type="ECO:0000256" key="11">
    <source>
        <dbReference type="ARBA" id="ARBA00023049"/>
    </source>
</evidence>
<keyword evidence="6 14" id="KW-0547">Nucleotide-binding</keyword>
<keyword evidence="12 14" id="KW-0472">Membrane</keyword>
<dbReference type="GO" id="GO:0030163">
    <property type="term" value="P:protein catabolic process"/>
    <property type="evidence" value="ECO:0007669"/>
    <property type="project" value="UniProtKB-UniRule"/>
</dbReference>
<evidence type="ECO:0000256" key="1">
    <source>
        <dbReference type="ARBA" id="ARBA00004370"/>
    </source>
</evidence>
<comment type="similarity">
    <text evidence="15">Belongs to the AAA ATPase family.</text>
</comment>
<dbReference type="GO" id="GO:0008270">
    <property type="term" value="F:zinc ion binding"/>
    <property type="evidence" value="ECO:0007669"/>
    <property type="project" value="UniProtKB-UniRule"/>
</dbReference>
<evidence type="ECO:0000256" key="9">
    <source>
        <dbReference type="ARBA" id="ARBA00022840"/>
    </source>
</evidence>
<feature type="region of interest" description="Disordered" evidence="16">
    <location>
        <begin position="1"/>
        <end position="22"/>
    </location>
</feature>
<feature type="active site" evidence="14">
    <location>
        <position position="562"/>
    </location>
</feature>
<comment type="similarity">
    <text evidence="2 14">In the C-terminal section; belongs to the peptidase M41 family.</text>
</comment>
<evidence type="ECO:0000259" key="17">
    <source>
        <dbReference type="SMART" id="SM00382"/>
    </source>
</evidence>
<dbReference type="InterPro" id="IPR003960">
    <property type="entry name" value="ATPase_AAA_CS"/>
</dbReference>
<dbReference type="PANTHER" id="PTHR23076:SF97">
    <property type="entry name" value="ATP-DEPENDENT ZINC METALLOPROTEASE YME1L1"/>
    <property type="match status" value="1"/>
</dbReference>
<keyword evidence="5 14" id="KW-0479">Metal-binding</keyword>
<comment type="subcellular location">
    <subcellularLocation>
        <location evidence="14">Cell membrane</location>
        <topology evidence="14">Multi-pass membrane protein</topology>
        <orientation evidence="14">Cytoplasmic side</orientation>
    </subcellularLocation>
    <subcellularLocation>
        <location evidence="1">Membrane</location>
    </subcellularLocation>
</comment>
<feature type="region of interest" description="Disordered" evidence="16">
    <location>
        <begin position="740"/>
        <end position="796"/>
    </location>
</feature>
<feature type="transmembrane region" description="Helical" evidence="14">
    <location>
        <begin position="27"/>
        <end position="45"/>
    </location>
</feature>
<dbReference type="HAMAP" id="MF_01458">
    <property type="entry name" value="FtsH"/>
    <property type="match status" value="1"/>
</dbReference>
<gene>
    <name evidence="14" type="primary">ftsH</name>
    <name evidence="18" type="ORF">PYTT_0291</name>
</gene>
<dbReference type="SUPFAM" id="SSF140990">
    <property type="entry name" value="FtsH protease domain-like"/>
    <property type="match status" value="1"/>
</dbReference>
<dbReference type="RefSeq" id="WP_067772684.1">
    <property type="nucleotide sequence ID" value="NZ_LIGX01000002.1"/>
</dbReference>
<dbReference type="PATRIC" id="fig|1679444.3.peg.470"/>
<protein>
    <recommendedName>
        <fullName evidence="14">ATP-dependent zinc metalloprotease FtsH</fullName>
        <ecNumber evidence="14">3.4.24.-</ecNumber>
    </recommendedName>
</protein>
<evidence type="ECO:0000313" key="18">
    <source>
        <dbReference type="EMBL" id="SEH73019.1"/>
    </source>
</evidence>
<dbReference type="Gene3D" id="3.40.50.300">
    <property type="entry name" value="P-loop containing nucleotide triphosphate hydrolases"/>
    <property type="match status" value="1"/>
</dbReference>
<dbReference type="STRING" id="1679444.PYTT_0291"/>
<dbReference type="InterPro" id="IPR003593">
    <property type="entry name" value="AAA+_ATPase"/>
</dbReference>
<feature type="binding site" evidence="14">
    <location>
        <position position="565"/>
    </location>
    <ligand>
        <name>Zn(2+)</name>
        <dbReference type="ChEBI" id="CHEBI:29105"/>
        <note>catalytic</note>
    </ligand>
</feature>
<feature type="compositionally biased region" description="Acidic residues" evidence="16">
    <location>
        <begin position="758"/>
        <end position="785"/>
    </location>
</feature>
<dbReference type="NCBIfam" id="TIGR01241">
    <property type="entry name" value="FtsH_fam"/>
    <property type="match status" value="1"/>
</dbReference>
<evidence type="ECO:0000256" key="13">
    <source>
        <dbReference type="ARBA" id="ARBA00061570"/>
    </source>
</evidence>
<dbReference type="Pfam" id="PF01434">
    <property type="entry name" value="Peptidase_M41"/>
    <property type="match status" value="1"/>
</dbReference>
<accession>A0A1C7PER3</accession>